<feature type="transmembrane region" description="Helical" evidence="7">
    <location>
        <begin position="31"/>
        <end position="52"/>
    </location>
</feature>
<feature type="compositionally biased region" description="Polar residues" evidence="6">
    <location>
        <begin position="306"/>
        <end position="316"/>
    </location>
</feature>
<feature type="transmembrane region" description="Helical" evidence="7">
    <location>
        <begin position="193"/>
        <end position="212"/>
    </location>
</feature>
<keyword evidence="4 7" id="KW-0472">Membrane</keyword>
<dbReference type="EMBL" id="JAUJFL010000002">
    <property type="protein sequence ID" value="KAK2609980.1"/>
    <property type="molecule type" value="Genomic_DNA"/>
</dbReference>
<evidence type="ECO:0000259" key="8">
    <source>
        <dbReference type="Pfam" id="PF20684"/>
    </source>
</evidence>
<comment type="caution">
    <text evidence="9">The sequence shown here is derived from an EMBL/GenBank/DDBJ whole genome shotgun (WGS) entry which is preliminary data.</text>
</comment>
<dbReference type="GO" id="GO:0016020">
    <property type="term" value="C:membrane"/>
    <property type="evidence" value="ECO:0007669"/>
    <property type="project" value="UniProtKB-SubCell"/>
</dbReference>
<dbReference type="Proteomes" id="UP001265746">
    <property type="component" value="Unassembled WGS sequence"/>
</dbReference>
<dbReference type="InterPro" id="IPR052337">
    <property type="entry name" value="SAT4-like"/>
</dbReference>
<evidence type="ECO:0000313" key="9">
    <source>
        <dbReference type="EMBL" id="KAK2609980.1"/>
    </source>
</evidence>
<dbReference type="AlphaFoldDB" id="A0AAD9SJZ2"/>
<proteinExistence type="inferred from homology"/>
<reference evidence="9" key="1">
    <citation type="submission" date="2023-06" db="EMBL/GenBank/DDBJ databases">
        <authorList>
            <person name="Noh H."/>
        </authorList>
    </citation>
    <scope>NUCLEOTIDE SEQUENCE</scope>
    <source>
        <strain evidence="9">DUCC20226</strain>
    </source>
</reference>
<feature type="transmembrane region" description="Helical" evidence="7">
    <location>
        <begin position="141"/>
        <end position="163"/>
    </location>
</feature>
<dbReference type="InterPro" id="IPR049326">
    <property type="entry name" value="Rhodopsin_dom_fungi"/>
</dbReference>
<feature type="transmembrane region" description="Helical" evidence="7">
    <location>
        <begin position="64"/>
        <end position="90"/>
    </location>
</feature>
<feature type="compositionally biased region" description="Polar residues" evidence="6">
    <location>
        <begin position="326"/>
        <end position="336"/>
    </location>
</feature>
<keyword evidence="3 7" id="KW-1133">Transmembrane helix</keyword>
<dbReference type="PANTHER" id="PTHR33048">
    <property type="entry name" value="PTH11-LIKE INTEGRAL MEMBRANE PROTEIN (AFU_ORTHOLOGUE AFUA_5G11245)"/>
    <property type="match status" value="1"/>
</dbReference>
<evidence type="ECO:0000256" key="4">
    <source>
        <dbReference type="ARBA" id="ARBA00023136"/>
    </source>
</evidence>
<evidence type="ECO:0000256" key="6">
    <source>
        <dbReference type="SAM" id="MobiDB-lite"/>
    </source>
</evidence>
<evidence type="ECO:0000256" key="2">
    <source>
        <dbReference type="ARBA" id="ARBA00022692"/>
    </source>
</evidence>
<keyword evidence="2 7" id="KW-0812">Transmembrane</keyword>
<keyword evidence="10" id="KW-1185">Reference proteome</keyword>
<evidence type="ECO:0000256" key="3">
    <source>
        <dbReference type="ARBA" id="ARBA00022989"/>
    </source>
</evidence>
<protein>
    <recommendedName>
        <fullName evidence="8">Rhodopsin domain-containing protein</fullName>
    </recommendedName>
</protein>
<dbReference type="PANTHER" id="PTHR33048:SF147">
    <property type="entry name" value="INTEGRAL MEMBRANE PROTEIN"/>
    <property type="match status" value="1"/>
</dbReference>
<dbReference type="Pfam" id="PF20684">
    <property type="entry name" value="Fung_rhodopsin"/>
    <property type="match status" value="1"/>
</dbReference>
<feature type="transmembrane region" description="Helical" evidence="7">
    <location>
        <begin position="224"/>
        <end position="246"/>
    </location>
</feature>
<comment type="subcellular location">
    <subcellularLocation>
        <location evidence="1">Membrane</location>
        <topology evidence="1">Multi-pass membrane protein</topology>
    </subcellularLocation>
</comment>
<sequence length="414" mass="47690">MAPVRDSIMIPDLLALSTRKEYHYYDPARELYAGLWCLLFGATVFLALRLWVKLSRRHGLWYDDYLLIICWFILLGTDILITTEYAIGYAQGNWDDRMHILINISSDGTVVGQALTKTAFAITLLRMCRASTRSSWPWQQALLWFCILTMDGIALTKCVFQWAKMCERDDYQQWYRIQGWCLNWTFAQDFKEIGNIYNIVMDFMFALFPWFITWPLNLKRGEKIGLCITLSLGMMIAIVTAIRTWWKDTPLMHVHDNWYMWRDAVSQIWYSAEVAGTIIVQCVPVLRPFIKDLHTSLTSKRLDASEPSQAKSTWRGSTLVDHRSKSIPSRTASILSKSEEKKSPGVFELTEIPEEPVATGQRQRGYGYHADAYYEPSSDTSVDLPVQGITTTTTTTQHLNGPLDSWPLPTRGNY</sequence>
<evidence type="ECO:0000256" key="7">
    <source>
        <dbReference type="SAM" id="Phobius"/>
    </source>
</evidence>
<feature type="region of interest" description="Disordered" evidence="6">
    <location>
        <begin position="301"/>
        <end position="339"/>
    </location>
</feature>
<feature type="transmembrane region" description="Helical" evidence="7">
    <location>
        <begin position="268"/>
        <end position="290"/>
    </location>
</feature>
<evidence type="ECO:0000256" key="5">
    <source>
        <dbReference type="ARBA" id="ARBA00038359"/>
    </source>
</evidence>
<accession>A0AAD9SJZ2</accession>
<evidence type="ECO:0000256" key="1">
    <source>
        <dbReference type="ARBA" id="ARBA00004141"/>
    </source>
</evidence>
<name>A0AAD9SJZ2_PHOAM</name>
<organism evidence="9 10">
    <name type="scientific">Phomopsis amygdali</name>
    <name type="common">Fusicoccum amygdali</name>
    <dbReference type="NCBI Taxonomy" id="1214568"/>
    <lineage>
        <taxon>Eukaryota</taxon>
        <taxon>Fungi</taxon>
        <taxon>Dikarya</taxon>
        <taxon>Ascomycota</taxon>
        <taxon>Pezizomycotina</taxon>
        <taxon>Sordariomycetes</taxon>
        <taxon>Sordariomycetidae</taxon>
        <taxon>Diaporthales</taxon>
        <taxon>Diaporthaceae</taxon>
        <taxon>Diaporthe</taxon>
    </lineage>
</organism>
<evidence type="ECO:0000313" key="10">
    <source>
        <dbReference type="Proteomes" id="UP001265746"/>
    </source>
</evidence>
<feature type="domain" description="Rhodopsin" evidence="8">
    <location>
        <begin position="48"/>
        <end position="291"/>
    </location>
</feature>
<gene>
    <name evidence="9" type="ORF">N8I77_003444</name>
</gene>
<comment type="similarity">
    <text evidence="5">Belongs to the SAT4 family.</text>
</comment>